<dbReference type="InterPro" id="IPR001932">
    <property type="entry name" value="PPM-type_phosphatase-like_dom"/>
</dbReference>
<dbReference type="EMBL" id="CABVII010000029">
    <property type="protein sequence ID" value="VVP43943.1"/>
    <property type="molecule type" value="Genomic_DNA"/>
</dbReference>
<evidence type="ECO:0000313" key="2">
    <source>
        <dbReference type="EMBL" id="VVP43943.1"/>
    </source>
</evidence>
<dbReference type="RefSeq" id="WP_191632986.1">
    <property type="nucleotide sequence ID" value="NZ_CABVII010000029.1"/>
</dbReference>
<feature type="domain" description="PPM-type phosphatase" evidence="1">
    <location>
        <begin position="2"/>
        <end position="230"/>
    </location>
</feature>
<evidence type="ECO:0000313" key="3">
    <source>
        <dbReference type="Proteomes" id="UP000385207"/>
    </source>
</evidence>
<dbReference type="EC" id="3.1.3.16" evidence="2"/>
<name>A0A5E7P934_PSEFL</name>
<dbReference type="AlphaFoldDB" id="A0A5E7P934"/>
<dbReference type="SUPFAM" id="SSF81606">
    <property type="entry name" value="PP2C-like"/>
    <property type="match status" value="1"/>
</dbReference>
<gene>
    <name evidence="2" type="primary">prpC_2</name>
    <name evidence="2" type="ORF">PS862_05033</name>
</gene>
<proteinExistence type="predicted"/>
<dbReference type="SMART" id="SM00331">
    <property type="entry name" value="PP2C_SIG"/>
    <property type="match status" value="1"/>
</dbReference>
<dbReference type="SMART" id="SM00332">
    <property type="entry name" value="PP2Cc"/>
    <property type="match status" value="1"/>
</dbReference>
<dbReference type="Gene3D" id="3.60.40.10">
    <property type="entry name" value="PPM-type phosphatase domain"/>
    <property type="match status" value="1"/>
</dbReference>
<dbReference type="Proteomes" id="UP000385207">
    <property type="component" value="Unassembled WGS sequence"/>
</dbReference>
<accession>A0A5E7P934</accession>
<evidence type="ECO:0000259" key="1">
    <source>
        <dbReference type="PROSITE" id="PS51746"/>
    </source>
</evidence>
<dbReference type="Pfam" id="PF13672">
    <property type="entry name" value="PP2C_2"/>
    <property type="match status" value="1"/>
</dbReference>
<dbReference type="PROSITE" id="PS51746">
    <property type="entry name" value="PPM_2"/>
    <property type="match status" value="1"/>
</dbReference>
<dbReference type="CDD" id="cd00143">
    <property type="entry name" value="PP2Cc"/>
    <property type="match status" value="1"/>
</dbReference>
<dbReference type="InterPro" id="IPR036457">
    <property type="entry name" value="PPM-type-like_dom_sf"/>
</dbReference>
<dbReference type="GO" id="GO:0004722">
    <property type="term" value="F:protein serine/threonine phosphatase activity"/>
    <property type="evidence" value="ECO:0007669"/>
    <property type="project" value="UniProtKB-EC"/>
</dbReference>
<reference evidence="2 3" key="1">
    <citation type="submission" date="2019-09" db="EMBL/GenBank/DDBJ databases">
        <authorList>
            <person name="Chandra G."/>
            <person name="Truman W A."/>
        </authorList>
    </citation>
    <scope>NUCLEOTIDE SEQUENCE [LARGE SCALE GENOMIC DNA]</scope>
    <source>
        <strain evidence="2">PS862</strain>
    </source>
</reference>
<keyword evidence="2" id="KW-0378">Hydrolase</keyword>
<organism evidence="2 3">
    <name type="scientific">Pseudomonas fluorescens</name>
    <dbReference type="NCBI Taxonomy" id="294"/>
    <lineage>
        <taxon>Bacteria</taxon>
        <taxon>Pseudomonadati</taxon>
        <taxon>Pseudomonadota</taxon>
        <taxon>Gammaproteobacteria</taxon>
        <taxon>Pseudomonadales</taxon>
        <taxon>Pseudomonadaceae</taxon>
        <taxon>Pseudomonas</taxon>
    </lineage>
</organism>
<protein>
    <submittedName>
        <fullName evidence="2">Protein phosphatase PrpC</fullName>
        <ecNumber evidence="2">3.1.3.16</ecNumber>
    </submittedName>
</protein>
<sequence length="230" mass="24914">MQIFAFSDKGPRTNNQDSFCVETKGIETIACVADGVGGNQGGEIASQLAVDSFKESFVAGLQLTACLEAAHRSINEQAALDPALHGMATTFTAIHWDGGILKGVHTGDSRAYLLRDFGLKQLTKDHTEVARLVAEGKISKEDSVHYPRKNVLTSALGTHKSLLIDEFSFEVEAGDRLLLITDGIHGVVTKKCLVSLSIAHADFIEFCEEVIKKVNYITATDNFTLVGLEF</sequence>